<organism evidence="1 2">
    <name type="scientific">Rhizophagus irregularis</name>
    <dbReference type="NCBI Taxonomy" id="588596"/>
    <lineage>
        <taxon>Eukaryota</taxon>
        <taxon>Fungi</taxon>
        <taxon>Fungi incertae sedis</taxon>
        <taxon>Mucoromycota</taxon>
        <taxon>Glomeromycotina</taxon>
        <taxon>Glomeromycetes</taxon>
        <taxon>Glomerales</taxon>
        <taxon>Glomeraceae</taxon>
        <taxon>Rhizophagus</taxon>
    </lineage>
</organism>
<gene>
    <name evidence="1" type="ORF">RhiirC2_721658</name>
</gene>
<feature type="non-terminal residue" evidence="1">
    <location>
        <position position="1"/>
    </location>
</feature>
<name>A0A2N1M586_9GLOM</name>
<sequence>IAYKVYQIRRRFIMEKHIIDYLRTSEYRSWGVLSVLQYLSVNIKYTNDNIEEISRILQQQLDVTLQDPNIFKLARDKAKKISEHLALDINKPEVQDFLSVMEQEEEEIPAQEVQPFQDKPELSQELSPLPYTLYENDTHYTIIIYTPSIISKNQLTIGVENKLLVIEGSSYINDESSKYGKIIKNSWPLGLNLKILLLTK</sequence>
<evidence type="ECO:0000313" key="1">
    <source>
        <dbReference type="EMBL" id="PKK56769.1"/>
    </source>
</evidence>
<comment type="caution">
    <text evidence="1">The sequence shown here is derived from an EMBL/GenBank/DDBJ whole genome shotgun (WGS) entry which is preliminary data.</text>
</comment>
<dbReference type="VEuPathDB" id="FungiDB:FUN_010011"/>
<dbReference type="AlphaFoldDB" id="A0A2N1M586"/>
<accession>A0A2N1M586</accession>
<dbReference type="Proteomes" id="UP000233469">
    <property type="component" value="Unassembled WGS sequence"/>
</dbReference>
<proteinExistence type="predicted"/>
<dbReference type="VEuPathDB" id="FungiDB:RhiirA1_477438"/>
<dbReference type="EMBL" id="LLXL01005138">
    <property type="protein sequence ID" value="PKK56769.1"/>
    <property type="molecule type" value="Genomic_DNA"/>
</dbReference>
<protein>
    <submittedName>
        <fullName evidence="1">Uncharacterized protein</fullName>
    </submittedName>
</protein>
<reference evidence="1 2" key="1">
    <citation type="submission" date="2016-04" db="EMBL/GenBank/DDBJ databases">
        <title>Genome analyses suggest a sexual origin of heterokaryosis in a supposedly ancient asexual fungus.</title>
        <authorList>
            <person name="Ropars J."/>
            <person name="Sedzielewska K."/>
            <person name="Noel J."/>
            <person name="Charron P."/>
            <person name="Farinelli L."/>
            <person name="Marton T."/>
            <person name="Kruger M."/>
            <person name="Pelin A."/>
            <person name="Brachmann A."/>
            <person name="Corradi N."/>
        </authorList>
    </citation>
    <scope>NUCLEOTIDE SEQUENCE [LARGE SCALE GENOMIC DNA]</scope>
    <source>
        <strain evidence="1 2">C2</strain>
    </source>
</reference>
<evidence type="ECO:0000313" key="2">
    <source>
        <dbReference type="Proteomes" id="UP000233469"/>
    </source>
</evidence>
<dbReference type="VEuPathDB" id="FungiDB:RhiirFUN_021834"/>
<reference evidence="1 2" key="2">
    <citation type="submission" date="2017-10" db="EMBL/GenBank/DDBJ databases">
        <title>Extensive intraspecific genome diversity in a model arbuscular mycorrhizal fungus.</title>
        <authorList>
            <person name="Chen E.C.H."/>
            <person name="Morin E."/>
            <person name="Baudet D."/>
            <person name="Noel J."/>
            <person name="Ndikumana S."/>
            <person name="Charron P."/>
            <person name="St-Onge C."/>
            <person name="Giorgi J."/>
            <person name="Grigoriev I.V."/>
            <person name="Roux C."/>
            <person name="Martin F.M."/>
            <person name="Corradi N."/>
        </authorList>
    </citation>
    <scope>NUCLEOTIDE SEQUENCE [LARGE SCALE GENOMIC DNA]</scope>
    <source>
        <strain evidence="1 2">C2</strain>
    </source>
</reference>